<sequence>MKKFRRWNRGLMLAVILIIGVIIFQAADQARFQRSIPLISGNIQDYLNNTSAVLTNETGKDTSSSAFLQNLDQFWSSDSRTKGYYYYTKSDFYNYLTQSEDSNLTLPMAFDVEITSCKIQKNGPGACTAKVTYEQTAYLDQYGSFVSPFYVGYAYDPNSEGGDVTPDSVKNGEEAIRYTSTEQVLLQLYEEDGSWKIATAAPSGSYGTPELVKMTEVPA</sequence>
<reference evidence="1 2" key="1">
    <citation type="submission" date="2020-08" db="EMBL/GenBank/DDBJ databases">
        <authorList>
            <person name="Liu C."/>
            <person name="Sun Q."/>
        </authorList>
    </citation>
    <scope>NUCLEOTIDE SEQUENCE [LARGE SCALE GENOMIC DNA]</scope>
    <source>
        <strain evidence="1 2">NSJ-29</strain>
    </source>
</reference>
<dbReference type="EMBL" id="CP060635">
    <property type="protein sequence ID" value="QNM07767.1"/>
    <property type="molecule type" value="Genomic_DNA"/>
</dbReference>
<dbReference type="RefSeq" id="WP_118648794.1">
    <property type="nucleotide sequence ID" value="NZ_CP060635.1"/>
</dbReference>
<dbReference type="AlphaFoldDB" id="A0A7G9GAD5"/>
<evidence type="ECO:0000313" key="2">
    <source>
        <dbReference type="Proteomes" id="UP000515860"/>
    </source>
</evidence>
<accession>A0A7G9GAD5</accession>
<keyword evidence="2" id="KW-1185">Reference proteome</keyword>
<name>A0A7G9GAD5_9FIRM</name>
<protein>
    <submittedName>
        <fullName evidence="1">Uncharacterized protein</fullName>
    </submittedName>
</protein>
<dbReference type="KEGG" id="whj:H9Q79_12700"/>
<gene>
    <name evidence="1" type="ORF">H9Q79_12700</name>
</gene>
<evidence type="ECO:0000313" key="1">
    <source>
        <dbReference type="EMBL" id="QNM07767.1"/>
    </source>
</evidence>
<proteinExistence type="predicted"/>
<dbReference type="Proteomes" id="UP000515860">
    <property type="component" value="Chromosome"/>
</dbReference>
<organism evidence="1 2">
    <name type="scientific">Wansuia hejianensis</name>
    <dbReference type="NCBI Taxonomy" id="2763667"/>
    <lineage>
        <taxon>Bacteria</taxon>
        <taxon>Bacillati</taxon>
        <taxon>Bacillota</taxon>
        <taxon>Clostridia</taxon>
        <taxon>Lachnospirales</taxon>
        <taxon>Lachnospiraceae</taxon>
        <taxon>Wansuia</taxon>
    </lineage>
</organism>